<keyword evidence="3" id="KW-1185">Reference proteome</keyword>
<dbReference type="RefSeq" id="WP_025093878.1">
    <property type="nucleotide sequence ID" value="NZ_BSBF01000002.1"/>
</dbReference>
<keyword evidence="1" id="KW-0472">Membrane</keyword>
<reference evidence="2 3" key="1">
    <citation type="journal article" date="2018" name="Plant Biotechnol. Rep.">
        <title>Diversity and antifungal activity of endophytic bacteria associated with Panax ginseng seedlings.</title>
        <authorList>
            <person name="Park J.M."/>
            <person name="Hong C.E."/>
            <person name="Jo S.H."/>
        </authorList>
    </citation>
    <scope>NUCLEOTIDE SEQUENCE [LARGE SCALE GENOMIC DNA]</scope>
    <source>
        <strain evidence="2 3">PgKB20</strain>
    </source>
</reference>
<proteinExistence type="predicted"/>
<dbReference type="InterPro" id="IPR002798">
    <property type="entry name" value="SpoIIM-like"/>
</dbReference>
<evidence type="ECO:0000313" key="3">
    <source>
        <dbReference type="Proteomes" id="UP000325032"/>
    </source>
</evidence>
<organism evidence="2 3">
    <name type="scientific">Bacillus safensis</name>
    <dbReference type="NCBI Taxonomy" id="561879"/>
    <lineage>
        <taxon>Bacteria</taxon>
        <taxon>Bacillati</taxon>
        <taxon>Bacillota</taxon>
        <taxon>Bacilli</taxon>
        <taxon>Bacillales</taxon>
        <taxon>Bacillaceae</taxon>
        <taxon>Bacillus</taxon>
    </lineage>
</organism>
<dbReference type="GeneID" id="61768700"/>
<dbReference type="Pfam" id="PF01944">
    <property type="entry name" value="SpoIIM"/>
    <property type="match status" value="1"/>
</dbReference>
<evidence type="ECO:0008006" key="4">
    <source>
        <dbReference type="Google" id="ProtNLM"/>
    </source>
</evidence>
<name>A0A5C0WHM6_BACIA</name>
<feature type="transmembrane region" description="Helical" evidence="1">
    <location>
        <begin position="9"/>
        <end position="27"/>
    </location>
</feature>
<evidence type="ECO:0000313" key="2">
    <source>
        <dbReference type="EMBL" id="QEK63685.1"/>
    </source>
</evidence>
<feature type="transmembrane region" description="Helical" evidence="1">
    <location>
        <begin position="142"/>
        <end position="161"/>
    </location>
</feature>
<gene>
    <name evidence="2" type="ORF">FX981_01926</name>
</gene>
<accession>A0A5C0WHM6</accession>
<evidence type="ECO:0000256" key="1">
    <source>
        <dbReference type="SAM" id="Phobius"/>
    </source>
</evidence>
<dbReference type="AlphaFoldDB" id="A0A5C0WHM6"/>
<dbReference type="EMBL" id="CP043404">
    <property type="protein sequence ID" value="QEK63685.1"/>
    <property type="molecule type" value="Genomic_DNA"/>
</dbReference>
<keyword evidence="1" id="KW-0812">Transmembrane</keyword>
<protein>
    <recommendedName>
        <fullName evidence="4">Stage II sporulation protein M</fullName>
    </recommendedName>
</protein>
<sequence length="176" mass="20131">MIHKRLKYFLWYYSIYCILLIGTGIYLGNIVNKDLFEAAPPSSGQEFMSVVLTHNLTNFAMYLLGFLLSPIFQIMDFGGSSFVITMGFRTLGAQEALGKLIPHGLLEFPNMLFYQGISQYVLFTLIYTKSIKAALGVMKKMIPYYLLSLVILIIAAFIEGYDSLLFSIINNHRWFY</sequence>
<dbReference type="Proteomes" id="UP000325032">
    <property type="component" value="Chromosome"/>
</dbReference>
<keyword evidence="1" id="KW-1133">Transmembrane helix</keyword>